<comment type="similarity">
    <text evidence="3 10">Belongs to the PurH family.</text>
</comment>
<comment type="pathway">
    <text evidence="1 10">Purine metabolism; IMP biosynthesis via de novo pathway; IMP from 5-formamido-1-(5-phospho-D-ribosyl)imidazole-4-carboxamide: step 1/1.</text>
</comment>
<dbReference type="EMBL" id="QUSK01000016">
    <property type="protein sequence ID" value="RGD76075.1"/>
    <property type="molecule type" value="Genomic_DNA"/>
</dbReference>
<dbReference type="InterPro" id="IPR002695">
    <property type="entry name" value="PurH-like"/>
</dbReference>
<dbReference type="PIRSF" id="PIRSF000414">
    <property type="entry name" value="AICARFT_IMPCHas"/>
    <property type="match status" value="1"/>
</dbReference>
<feature type="domain" description="MGS-like" evidence="11">
    <location>
        <begin position="1"/>
        <end position="144"/>
    </location>
</feature>
<dbReference type="RefSeq" id="WP_022790195.1">
    <property type="nucleotide sequence ID" value="NZ_CALCIP010000040.1"/>
</dbReference>
<dbReference type="CDD" id="cd01421">
    <property type="entry name" value="IMPCH"/>
    <property type="match status" value="1"/>
</dbReference>
<dbReference type="UniPathway" id="UPA00074">
    <property type="reaction ID" value="UER00133"/>
</dbReference>
<dbReference type="EMBL" id="UHFX01000003">
    <property type="protein sequence ID" value="SUO04677.1"/>
    <property type="molecule type" value="Genomic_DNA"/>
</dbReference>
<keyword evidence="5 10" id="KW-0658">Purine biosynthesis</keyword>
<reference evidence="13 16" key="2">
    <citation type="submission" date="2018-08" db="EMBL/GenBank/DDBJ databases">
        <title>A genome reference for cultivated species of the human gut microbiota.</title>
        <authorList>
            <person name="Zou Y."/>
            <person name="Xue W."/>
            <person name="Luo G."/>
        </authorList>
    </citation>
    <scope>NUCLEOTIDE SEQUENCE [LARGE SCALE GENOMIC DNA]</scope>
    <source>
        <strain evidence="13 16">TF08-11</strain>
    </source>
</reference>
<dbReference type="SUPFAM" id="SSF52335">
    <property type="entry name" value="Methylglyoxal synthase-like"/>
    <property type="match status" value="1"/>
</dbReference>
<dbReference type="InterPro" id="IPR011607">
    <property type="entry name" value="MGS-like_dom"/>
</dbReference>
<dbReference type="InterPro" id="IPR016193">
    <property type="entry name" value="Cytidine_deaminase-like"/>
</dbReference>
<dbReference type="STRING" id="1123313.GCA_000420345_01351"/>
<dbReference type="FunFam" id="3.40.140.20:FF:000001">
    <property type="entry name" value="Bifunctional purine biosynthesis protein PurH"/>
    <property type="match status" value="1"/>
</dbReference>
<dbReference type="GO" id="GO:0005829">
    <property type="term" value="C:cytosol"/>
    <property type="evidence" value="ECO:0007669"/>
    <property type="project" value="TreeGrafter"/>
</dbReference>
<proteinExistence type="inferred from homology"/>
<dbReference type="SUPFAM" id="SSF53927">
    <property type="entry name" value="Cytidine deaminase-like"/>
    <property type="match status" value="1"/>
</dbReference>
<dbReference type="SMART" id="SM00798">
    <property type="entry name" value="AICARFT_IMPCHas"/>
    <property type="match status" value="1"/>
</dbReference>
<comment type="catalytic activity">
    <reaction evidence="9 10">
        <text>IMP + H2O = 5-formamido-1-(5-phospho-D-ribosyl)imidazole-4-carboxamide</text>
        <dbReference type="Rhea" id="RHEA:18445"/>
        <dbReference type="ChEBI" id="CHEBI:15377"/>
        <dbReference type="ChEBI" id="CHEBI:58053"/>
        <dbReference type="ChEBI" id="CHEBI:58467"/>
        <dbReference type="EC" id="3.5.4.10"/>
    </reaction>
</comment>
<dbReference type="Gene3D" id="3.40.50.1380">
    <property type="entry name" value="Methylglyoxal synthase-like domain"/>
    <property type="match status" value="1"/>
</dbReference>
<dbReference type="NCBIfam" id="NF002049">
    <property type="entry name" value="PRK00881.1"/>
    <property type="match status" value="1"/>
</dbReference>
<comment type="domain">
    <text evidence="10">The IMP cyclohydrolase activity resides in the N-terminal region.</text>
</comment>
<evidence type="ECO:0000256" key="8">
    <source>
        <dbReference type="ARBA" id="ARBA00050488"/>
    </source>
</evidence>
<dbReference type="SMART" id="SM00851">
    <property type="entry name" value="MGS"/>
    <property type="match status" value="1"/>
</dbReference>
<evidence type="ECO:0000313" key="15">
    <source>
        <dbReference type="Proteomes" id="UP000255523"/>
    </source>
</evidence>
<keyword evidence="7 10" id="KW-0511">Multifunctional enzyme</keyword>
<dbReference type="FunFam" id="3.40.140.20:FF:000002">
    <property type="entry name" value="Bifunctional purine biosynthesis protein PurH"/>
    <property type="match status" value="1"/>
</dbReference>
<keyword evidence="4 10" id="KW-0808">Transferase</keyword>
<dbReference type="PROSITE" id="PS51855">
    <property type="entry name" value="MGS"/>
    <property type="match status" value="1"/>
</dbReference>
<sequence>MKRALVSVSDKTGLVEFVKGLVDCGYEIISTGGTKKALEEAGLNPIGISDVTGFPEIMDGRVKTLHPKVHGALLCVRDNPEHVKQLQELGIEYIDLVCVNLYPFKETVQKKGVTHEEIIENIDIGGPSMLRSASKNYKSITVVCDPKDYDKVLKEIQENGDTCPVTREFLAAKVFRHTARYDAMIADYLTKKTGEEFPESLTITFDKVQDLRYGENPHQKAAFYKGMNPQYSLANATQLHGKELSYNNIQDGNAAIEILKDFEGQCAAVGLKHMNPCGVGIGENIEAAWDKAYEADPVSIFGGIVALNDTVEKGLAEKLSKIFLEIIIAPDFTPEALEILTRKKNIRLMKLDTTLSVNTSLKYTNVNDGLLVQEMDMHQIKEEDLRCVTNRKPTPEEIKQLLFGWKVVKHVKSNAIVLVKDDMTIGVGAGQMNRVGSAKIAIEEAGEKAKGSVMASDAFFPMPDTVEEAIKAGVTAIIQPGGSIRDQDSIDVCNEHGIAMVYTGIRHFKH</sequence>
<dbReference type="Pfam" id="PF01808">
    <property type="entry name" value="AICARFT_IMPCHas"/>
    <property type="match status" value="1"/>
</dbReference>
<evidence type="ECO:0000256" key="4">
    <source>
        <dbReference type="ARBA" id="ARBA00022679"/>
    </source>
</evidence>
<dbReference type="InterPro" id="IPR036914">
    <property type="entry name" value="MGS-like_dom_sf"/>
</dbReference>
<dbReference type="Gene3D" id="3.40.140.20">
    <property type="match status" value="2"/>
</dbReference>
<dbReference type="EC" id="3.5.4.10" evidence="10"/>
<dbReference type="AlphaFoldDB" id="A0A380LN49"/>
<keyword evidence="15" id="KW-1185">Reference proteome</keyword>
<evidence type="ECO:0000256" key="2">
    <source>
        <dbReference type="ARBA" id="ARBA00004954"/>
    </source>
</evidence>
<dbReference type="PANTHER" id="PTHR11692:SF0">
    <property type="entry name" value="BIFUNCTIONAL PURINE BIOSYNTHESIS PROTEIN ATIC"/>
    <property type="match status" value="1"/>
</dbReference>
<keyword evidence="6 10" id="KW-0378">Hydrolase</keyword>
<dbReference type="FunFam" id="3.40.50.1380:FF:000001">
    <property type="entry name" value="Bifunctional purine biosynthesis protein PurH"/>
    <property type="match status" value="1"/>
</dbReference>
<evidence type="ECO:0000313" key="12">
    <source>
        <dbReference type="EMBL" id="NME43932.1"/>
    </source>
</evidence>
<dbReference type="EMBL" id="JABAFR010000006">
    <property type="protein sequence ID" value="NME43932.1"/>
    <property type="molecule type" value="Genomic_DNA"/>
</dbReference>
<dbReference type="GO" id="GO:0003937">
    <property type="term" value="F:IMP cyclohydrolase activity"/>
    <property type="evidence" value="ECO:0007669"/>
    <property type="project" value="UniProtKB-UniRule"/>
</dbReference>
<dbReference type="InterPro" id="IPR024051">
    <property type="entry name" value="AICAR_Tfase_dup_dom_sf"/>
</dbReference>
<dbReference type="GeneID" id="77462548"/>
<dbReference type="PANTHER" id="PTHR11692">
    <property type="entry name" value="BIFUNCTIONAL PURINE BIOSYNTHESIS PROTEIN PURH"/>
    <property type="match status" value="1"/>
</dbReference>
<name>A0A380LN49_9FIRM</name>
<evidence type="ECO:0000313" key="14">
    <source>
        <dbReference type="EMBL" id="SUO04677.1"/>
    </source>
</evidence>
<evidence type="ECO:0000256" key="6">
    <source>
        <dbReference type="ARBA" id="ARBA00022801"/>
    </source>
</evidence>
<gene>
    <name evidence="10 14" type="primary">purH</name>
    <name evidence="13" type="ORF">DXC78_07875</name>
    <name evidence="12" type="ORF">HF861_03420</name>
    <name evidence="14" type="ORF">NCTC11087_01602</name>
</gene>
<dbReference type="Proteomes" id="UP000255523">
    <property type="component" value="Unassembled WGS sequence"/>
</dbReference>
<comment type="pathway">
    <text evidence="2 10">Purine metabolism; IMP biosynthesis via de novo pathway; 5-formamido-1-(5-phospho-D-ribosyl)imidazole-4-carboxamide from 5-amino-1-(5-phospho-D-ribosyl)imidazole-4-carboxamide (10-formyl THF route): step 1/1.</text>
</comment>
<evidence type="ECO:0000259" key="11">
    <source>
        <dbReference type="PROSITE" id="PS51855"/>
    </source>
</evidence>
<dbReference type="GO" id="GO:0004643">
    <property type="term" value="F:phosphoribosylaminoimidazolecarboxamide formyltransferase activity"/>
    <property type="evidence" value="ECO:0007669"/>
    <property type="project" value="UniProtKB-UniRule"/>
</dbReference>
<dbReference type="Proteomes" id="UP000540014">
    <property type="component" value="Unassembled WGS sequence"/>
</dbReference>
<dbReference type="EC" id="2.1.2.3" evidence="10"/>
<evidence type="ECO:0000256" key="9">
    <source>
        <dbReference type="ARBA" id="ARBA00050687"/>
    </source>
</evidence>
<evidence type="ECO:0000256" key="5">
    <source>
        <dbReference type="ARBA" id="ARBA00022755"/>
    </source>
</evidence>
<organism evidence="14 15">
    <name type="scientific">Faecalicoccus pleomorphus</name>
    <dbReference type="NCBI Taxonomy" id="1323"/>
    <lineage>
        <taxon>Bacteria</taxon>
        <taxon>Bacillati</taxon>
        <taxon>Bacillota</taxon>
        <taxon>Erysipelotrichia</taxon>
        <taxon>Erysipelotrichales</taxon>
        <taxon>Erysipelotrichaceae</taxon>
        <taxon>Faecalicoccus</taxon>
    </lineage>
</organism>
<dbReference type="GO" id="GO:0006189">
    <property type="term" value="P:'de novo' IMP biosynthetic process"/>
    <property type="evidence" value="ECO:0007669"/>
    <property type="project" value="UniProtKB-UniRule"/>
</dbReference>
<comment type="catalytic activity">
    <reaction evidence="8 10">
        <text>(6R)-10-formyltetrahydrofolate + 5-amino-1-(5-phospho-beta-D-ribosyl)imidazole-4-carboxamide = 5-formamido-1-(5-phospho-D-ribosyl)imidazole-4-carboxamide + (6S)-5,6,7,8-tetrahydrofolate</text>
        <dbReference type="Rhea" id="RHEA:22192"/>
        <dbReference type="ChEBI" id="CHEBI:57453"/>
        <dbReference type="ChEBI" id="CHEBI:58467"/>
        <dbReference type="ChEBI" id="CHEBI:58475"/>
        <dbReference type="ChEBI" id="CHEBI:195366"/>
        <dbReference type="EC" id="2.1.2.3"/>
    </reaction>
</comment>
<protein>
    <recommendedName>
        <fullName evidence="10">Bifunctional purine biosynthesis protein PurH</fullName>
    </recommendedName>
    <domain>
        <recommendedName>
            <fullName evidence="10">Phosphoribosylaminoimidazolecarboxamide formyltransferase</fullName>
            <ecNumber evidence="10">2.1.2.3</ecNumber>
        </recommendedName>
        <alternativeName>
            <fullName evidence="10">AICAR transformylase</fullName>
        </alternativeName>
    </domain>
    <domain>
        <recommendedName>
            <fullName evidence="10">IMP cyclohydrolase</fullName>
            <ecNumber evidence="10">3.5.4.10</ecNumber>
        </recommendedName>
        <alternativeName>
            <fullName evidence="10">ATIC</fullName>
        </alternativeName>
        <alternativeName>
            <fullName evidence="10">IMP synthase</fullName>
        </alternativeName>
        <alternativeName>
            <fullName evidence="10">Inosinicase</fullName>
        </alternativeName>
    </domain>
</protein>
<evidence type="ECO:0000256" key="3">
    <source>
        <dbReference type="ARBA" id="ARBA00007667"/>
    </source>
</evidence>
<evidence type="ECO:0000313" key="13">
    <source>
        <dbReference type="EMBL" id="RGD76075.1"/>
    </source>
</evidence>
<dbReference type="OrthoDB" id="9802065at2"/>
<evidence type="ECO:0000256" key="1">
    <source>
        <dbReference type="ARBA" id="ARBA00004844"/>
    </source>
</evidence>
<reference evidence="14 15" key="1">
    <citation type="submission" date="2018-06" db="EMBL/GenBank/DDBJ databases">
        <authorList>
            <consortium name="Pathogen Informatics"/>
            <person name="Doyle S."/>
        </authorList>
    </citation>
    <scope>NUCLEOTIDE SEQUENCE [LARGE SCALE GENOMIC DNA]</scope>
    <source>
        <strain evidence="14 15">NCTC11087</strain>
    </source>
</reference>
<evidence type="ECO:0000256" key="7">
    <source>
        <dbReference type="ARBA" id="ARBA00023268"/>
    </source>
</evidence>
<dbReference type="Pfam" id="PF02142">
    <property type="entry name" value="MGS"/>
    <property type="match status" value="1"/>
</dbReference>
<evidence type="ECO:0000313" key="16">
    <source>
        <dbReference type="Proteomes" id="UP000260721"/>
    </source>
</evidence>
<dbReference type="Proteomes" id="UP000260721">
    <property type="component" value="Unassembled WGS sequence"/>
</dbReference>
<reference evidence="12 17" key="3">
    <citation type="submission" date="2020-04" db="EMBL/GenBank/DDBJ databases">
        <authorList>
            <person name="Hitch T.C.A."/>
            <person name="Wylensek D."/>
            <person name="Clavel T."/>
        </authorList>
    </citation>
    <scope>NUCLEOTIDE SEQUENCE [LARGE SCALE GENOMIC DNA]</scope>
    <source>
        <strain evidence="12 17">BSM-383-APC-22F</strain>
    </source>
</reference>
<accession>A0A380LN49</accession>
<evidence type="ECO:0000313" key="17">
    <source>
        <dbReference type="Proteomes" id="UP000540014"/>
    </source>
</evidence>
<evidence type="ECO:0000256" key="10">
    <source>
        <dbReference type="HAMAP-Rule" id="MF_00139"/>
    </source>
</evidence>
<dbReference type="NCBIfam" id="TIGR00355">
    <property type="entry name" value="purH"/>
    <property type="match status" value="1"/>
</dbReference>
<dbReference type="HAMAP" id="MF_00139">
    <property type="entry name" value="PurH"/>
    <property type="match status" value="1"/>
</dbReference>